<gene>
    <name evidence="4" type="ORF">F2Y07_11415</name>
    <name evidence="3" type="ORF">F2Y13_01370</name>
</gene>
<feature type="domain" description="BACON" evidence="2">
    <location>
        <begin position="158"/>
        <end position="216"/>
    </location>
</feature>
<feature type="domain" description="BACON" evidence="2">
    <location>
        <begin position="253"/>
        <end position="309"/>
    </location>
</feature>
<dbReference type="InterPro" id="IPR013783">
    <property type="entry name" value="Ig-like_fold"/>
</dbReference>
<name>A0A5B3GF33_9BACT</name>
<dbReference type="Gene3D" id="2.60.40.10">
    <property type="entry name" value="Immunoglobulins"/>
    <property type="match status" value="3"/>
</dbReference>
<reference evidence="5 6" key="1">
    <citation type="journal article" date="2019" name="Nat. Med.">
        <title>A library of human gut bacterial isolates paired with longitudinal multiomics data enables mechanistic microbiome research.</title>
        <authorList>
            <person name="Poyet M."/>
            <person name="Groussin M."/>
            <person name="Gibbons S.M."/>
            <person name="Avila-Pacheco J."/>
            <person name="Jiang X."/>
            <person name="Kearney S.M."/>
            <person name="Perrotta A.R."/>
            <person name="Berdy B."/>
            <person name="Zhao S."/>
            <person name="Lieberman T.D."/>
            <person name="Swanson P.K."/>
            <person name="Smith M."/>
            <person name="Roesemann S."/>
            <person name="Alexander J.E."/>
            <person name="Rich S.A."/>
            <person name="Livny J."/>
            <person name="Vlamakis H."/>
            <person name="Clish C."/>
            <person name="Bullock K."/>
            <person name="Deik A."/>
            <person name="Scott J."/>
            <person name="Pierce K.A."/>
            <person name="Xavier R.J."/>
            <person name="Alm E.J."/>
        </authorList>
    </citation>
    <scope>NUCLEOTIDE SEQUENCE [LARGE SCALE GENOMIC DNA]</scope>
    <source>
        <strain evidence="4 5">BIOML-A1</strain>
        <strain evidence="3 6">BIOML-A2</strain>
    </source>
</reference>
<dbReference type="PROSITE" id="PS51257">
    <property type="entry name" value="PROKAR_LIPOPROTEIN"/>
    <property type="match status" value="1"/>
</dbReference>
<evidence type="ECO:0000313" key="3">
    <source>
        <dbReference type="EMBL" id="KAA2372141.1"/>
    </source>
</evidence>
<dbReference type="InterPro" id="IPR024361">
    <property type="entry name" value="BACON"/>
</dbReference>
<dbReference type="Pfam" id="PF13004">
    <property type="entry name" value="BACON"/>
    <property type="match status" value="3"/>
</dbReference>
<dbReference type="Proteomes" id="UP000323567">
    <property type="component" value="Unassembled WGS sequence"/>
</dbReference>
<dbReference type="CDD" id="cd14948">
    <property type="entry name" value="BACON"/>
    <property type="match status" value="3"/>
</dbReference>
<dbReference type="AlphaFoldDB" id="A0A5B3GF33"/>
<feature type="chain" id="PRO_5036138418" evidence="1">
    <location>
        <begin position="24"/>
        <end position="508"/>
    </location>
</feature>
<keyword evidence="1" id="KW-0732">Signal</keyword>
<evidence type="ECO:0000313" key="5">
    <source>
        <dbReference type="Proteomes" id="UP000322658"/>
    </source>
</evidence>
<dbReference type="EMBL" id="VVXJ01000027">
    <property type="protein sequence ID" value="KAA2374168.1"/>
    <property type="molecule type" value="Genomic_DNA"/>
</dbReference>
<protein>
    <submittedName>
        <fullName evidence="3">BACON domain-containing protein</fullName>
    </submittedName>
</protein>
<accession>A0A5B3GF33</accession>
<feature type="domain" description="BACON" evidence="2">
    <location>
        <begin position="64"/>
        <end position="121"/>
    </location>
</feature>
<sequence>MDFKYIIIRASSALLLLSGPLFTACDDDDPDAFITVSKQEIEVEYNGLTANGETVNFDLGSNHAWQATYVEEWIHPTHTEGDRGRTRIFLAIDENDTGKDREGYVIFEGGGSRRTVAVTQKLKIDALMVSPGKLTVVRSGLLETGEKASVYISANSDWTIEPSGDSGWITPSKTSGKAGEEDVELTIAQNTTGAVRTGTFVVVAGSKRATVTVTQNLEGLKVSATSFRVNKFGFADEERTPLTFTVTAAEAWTSTADGWLTLSPASGDAGETEVTLTVGENGTGALRSGEVKIVTAQTGLEETVSVSQNAKDNLFEDDGQQVGHVYYNEPFDWAIPFGMDDQVGLNGTKWTRLSVQKNDEIKAAWAKCGLTDFNPDANCLFIASDYLHMGGKNIQTGVILPAIGVKAGQSTDVELSMETCANIGGSGTPDGVTVTVEITAGPGTVNGDSEKLCEPMTPAPSWGWTPMSVKLYGITADTRIVIRSTQQGQNGYFRWFLDDIKMTKIAAE</sequence>
<feature type="signal peptide" evidence="1">
    <location>
        <begin position="1"/>
        <end position="23"/>
    </location>
</feature>
<dbReference type="RefSeq" id="WP_022062176.1">
    <property type="nucleotide sequence ID" value="NZ_CATVWL010000010.1"/>
</dbReference>
<evidence type="ECO:0000313" key="4">
    <source>
        <dbReference type="EMBL" id="KAA2374168.1"/>
    </source>
</evidence>
<dbReference type="EMBL" id="VVXK01000001">
    <property type="protein sequence ID" value="KAA2372141.1"/>
    <property type="molecule type" value="Genomic_DNA"/>
</dbReference>
<comment type="caution">
    <text evidence="3">The sequence shown here is derived from an EMBL/GenBank/DDBJ whole genome shotgun (WGS) entry which is preliminary data.</text>
</comment>
<evidence type="ECO:0000259" key="2">
    <source>
        <dbReference type="Pfam" id="PF13004"/>
    </source>
</evidence>
<organism evidence="3 6">
    <name type="scientific">Alistipes shahii</name>
    <dbReference type="NCBI Taxonomy" id="328814"/>
    <lineage>
        <taxon>Bacteria</taxon>
        <taxon>Pseudomonadati</taxon>
        <taxon>Bacteroidota</taxon>
        <taxon>Bacteroidia</taxon>
        <taxon>Bacteroidales</taxon>
        <taxon>Rikenellaceae</taxon>
        <taxon>Alistipes</taxon>
    </lineage>
</organism>
<proteinExistence type="predicted"/>
<evidence type="ECO:0000313" key="6">
    <source>
        <dbReference type="Proteomes" id="UP000323567"/>
    </source>
</evidence>
<dbReference type="Proteomes" id="UP000322658">
    <property type="component" value="Unassembled WGS sequence"/>
</dbReference>
<evidence type="ECO:0000256" key="1">
    <source>
        <dbReference type="SAM" id="SignalP"/>
    </source>
</evidence>